<feature type="transmembrane region" description="Helical" evidence="1">
    <location>
        <begin position="386"/>
        <end position="409"/>
    </location>
</feature>
<evidence type="ECO:0000256" key="1">
    <source>
        <dbReference type="SAM" id="Phobius"/>
    </source>
</evidence>
<organism evidence="2 3">
    <name type="scientific">Puccinia sorghi</name>
    <dbReference type="NCBI Taxonomy" id="27349"/>
    <lineage>
        <taxon>Eukaryota</taxon>
        <taxon>Fungi</taxon>
        <taxon>Dikarya</taxon>
        <taxon>Basidiomycota</taxon>
        <taxon>Pucciniomycotina</taxon>
        <taxon>Pucciniomycetes</taxon>
        <taxon>Pucciniales</taxon>
        <taxon>Pucciniaceae</taxon>
        <taxon>Puccinia</taxon>
    </lineage>
</organism>
<gene>
    <name evidence="2" type="ORF">VP01_37g3</name>
</gene>
<keyword evidence="1" id="KW-0472">Membrane</keyword>
<feature type="transmembrane region" description="Helical" evidence="1">
    <location>
        <begin position="24"/>
        <end position="44"/>
    </location>
</feature>
<dbReference type="Proteomes" id="UP000037035">
    <property type="component" value="Unassembled WGS sequence"/>
</dbReference>
<keyword evidence="1" id="KW-0812">Transmembrane</keyword>
<dbReference type="AlphaFoldDB" id="A0A0L6UTI4"/>
<feature type="transmembrane region" description="Helical" evidence="1">
    <location>
        <begin position="65"/>
        <end position="83"/>
    </location>
</feature>
<dbReference type="VEuPathDB" id="FungiDB:VP01_37g3"/>
<evidence type="ECO:0000313" key="3">
    <source>
        <dbReference type="Proteomes" id="UP000037035"/>
    </source>
</evidence>
<keyword evidence="3" id="KW-1185">Reference proteome</keyword>
<sequence length="904" mass="103627">MHNHSSLEITLFFSFSPFFFETDLSLHSLFSCCTPLFIRLMVILSFLPQLNHICYHCTYLRKETMMNLACFTGICVFTPSFFFSKEKANLGWIGWPCFLHCEELGLNTSILSTLEGRWPVICRAAATWERGGLRGSSPEFGISIFHLLVIKTSPSGGTIKAPGFGAFGWLPIHRVCFSKHVSRFIRLHQRTNPSEALLVITSNHNTSAEYREISGFRSGLQNTDYYHNENNRQQREALSMNTSTGIPSLGPGNMNTTLANSHRSWLYQGCLVPASWWLALQVAQVEFEQTLVLVRDPTLETDKSLNFQCIICNKKVQMSGAVVCPSFTAAFVLSCLPPPPPALLWLVVIGGNGDFWALGIACAIDSPTKGPFVIFMSPSIQFPEIFSWRFLFFFFFFFLRGGRLGFFSLEMLKKLKKCFLHLTLKGSSCTTHGSDFLLIFFFFFFFFFFFDQNLESGKMKEGKFFKYKPISRILRFQFTGNHGWTTNSLQGLWFMSSLAGWGVVQVTKGPFEQVKLVCSWCLGQGDQYLCTDYQRTKKRNIKHKMKSITIISQNLAHEWALKITPFYHPLLISLGKVFKQSVLGTKSCIQTHGSCHNCIDFFLSEILQMIFVGLRHLITSYQKYVFQQKKYLQWLISTHVRMKLMGLPSLLTWSCKAYVSNNNNLCLINVQQNKNQAESSKLRSVKWRDPPPHLKPLALIKLLNLEFLVPMTLPLPHPCSISPFVFTQACHHIFYLTYIKDGYLDHLIHPYLTIPSFDNLTPKSDVVGVVQPIQGSFTKPLQGDFGIVMQMEHHIHNVGDSLQQEQHILNLKVHDFIYSNNSNKKASNEYMLLSCRFHQHQSNQESFLAFPMSLIIQISDMKSYLNSVPHFFLKDYYTTFKTKICLYLMNEKPSMSDERGTMHI</sequence>
<comment type="caution">
    <text evidence="2">The sequence shown here is derived from an EMBL/GenBank/DDBJ whole genome shotgun (WGS) entry which is preliminary data.</text>
</comment>
<keyword evidence="1" id="KW-1133">Transmembrane helix</keyword>
<protein>
    <submittedName>
        <fullName evidence="2">Uncharacterized protein</fullName>
    </submittedName>
</protein>
<accession>A0A0L6UTI4</accession>
<proteinExistence type="predicted"/>
<reference evidence="2 3" key="1">
    <citation type="submission" date="2015-08" db="EMBL/GenBank/DDBJ databases">
        <title>Next Generation Sequencing and Analysis of the Genome of Puccinia sorghi L Schw, the Causal Agent of Maize Common Rust.</title>
        <authorList>
            <person name="Rochi L."/>
            <person name="Burguener G."/>
            <person name="Darino M."/>
            <person name="Turjanski A."/>
            <person name="Kreff E."/>
            <person name="Dieguez M.J."/>
            <person name="Sacco F."/>
        </authorList>
    </citation>
    <scope>NUCLEOTIDE SEQUENCE [LARGE SCALE GENOMIC DNA]</scope>
    <source>
        <strain evidence="2 3">RO10H11247</strain>
    </source>
</reference>
<feature type="transmembrane region" description="Helical" evidence="1">
    <location>
        <begin position="430"/>
        <end position="450"/>
    </location>
</feature>
<dbReference type="EMBL" id="LAVV01008835">
    <property type="protein sequence ID" value="KNZ51809.1"/>
    <property type="molecule type" value="Genomic_DNA"/>
</dbReference>
<name>A0A0L6UTI4_9BASI</name>
<evidence type="ECO:0000313" key="2">
    <source>
        <dbReference type="EMBL" id="KNZ51809.1"/>
    </source>
</evidence>